<dbReference type="Proteomes" id="UP000829494">
    <property type="component" value="Chromosome"/>
</dbReference>
<dbReference type="InterPro" id="IPR027417">
    <property type="entry name" value="P-loop_NTPase"/>
</dbReference>
<keyword evidence="3" id="KW-1185">Reference proteome</keyword>
<evidence type="ECO:0008006" key="4">
    <source>
        <dbReference type="Google" id="ProtNLM"/>
    </source>
</evidence>
<feature type="region of interest" description="Disordered" evidence="1">
    <location>
        <begin position="545"/>
        <end position="657"/>
    </location>
</feature>
<dbReference type="GeneID" id="66856660"/>
<evidence type="ECO:0000256" key="1">
    <source>
        <dbReference type="SAM" id="MobiDB-lite"/>
    </source>
</evidence>
<proteinExistence type="predicted"/>
<dbReference type="Gene3D" id="3.40.50.300">
    <property type="entry name" value="P-loop containing nucleotide triphosphate hydrolases"/>
    <property type="match status" value="1"/>
</dbReference>
<organism evidence="2 3">
    <name type="scientific">Streptomyces rimosus subsp. rimosus</name>
    <dbReference type="NCBI Taxonomy" id="132474"/>
    <lineage>
        <taxon>Bacteria</taxon>
        <taxon>Bacillati</taxon>
        <taxon>Actinomycetota</taxon>
        <taxon>Actinomycetes</taxon>
        <taxon>Kitasatosporales</taxon>
        <taxon>Streptomycetaceae</taxon>
        <taxon>Streptomyces</taxon>
    </lineage>
</organism>
<dbReference type="RefSeq" id="WP_003986250.1">
    <property type="nucleotide sequence ID" value="NZ_CP043497.1"/>
</dbReference>
<name>A0ABY3Z283_STRRM</name>
<protein>
    <recommendedName>
        <fullName evidence="4">FtsK domain-containing protein</fullName>
    </recommendedName>
</protein>
<accession>A0ABY3Z283</accession>
<gene>
    <name evidence="2" type="ORF">SRIMR7_18995</name>
</gene>
<feature type="compositionally biased region" description="Pro residues" evidence="1">
    <location>
        <begin position="614"/>
        <end position="626"/>
    </location>
</feature>
<dbReference type="EMBL" id="CP094298">
    <property type="protein sequence ID" value="UNZ04247.1"/>
    <property type="molecule type" value="Genomic_DNA"/>
</dbReference>
<evidence type="ECO:0000313" key="3">
    <source>
        <dbReference type="Proteomes" id="UP000829494"/>
    </source>
</evidence>
<dbReference type="SUPFAM" id="SSF52540">
    <property type="entry name" value="P-loop containing nucleoside triphosphate hydrolases"/>
    <property type="match status" value="1"/>
</dbReference>
<reference evidence="2 3" key="1">
    <citation type="submission" date="2022-03" db="EMBL/GenBank/DDBJ databases">
        <title>Complete genome of Streptomyces rimosus ssp. rimosus R7 (=ATCC 10970).</title>
        <authorList>
            <person name="Beganovic S."/>
            <person name="Ruckert C."/>
            <person name="Busche T."/>
            <person name="Kalinowski J."/>
            <person name="Wittmann C."/>
        </authorList>
    </citation>
    <scope>NUCLEOTIDE SEQUENCE [LARGE SCALE GENOMIC DNA]</scope>
    <source>
        <strain evidence="2 3">R7</strain>
    </source>
</reference>
<evidence type="ECO:0000313" key="2">
    <source>
        <dbReference type="EMBL" id="UNZ04247.1"/>
    </source>
</evidence>
<feature type="compositionally biased region" description="Pro residues" evidence="1">
    <location>
        <begin position="634"/>
        <end position="645"/>
    </location>
</feature>
<sequence>MFELDWQGRHTLNTGAATAVTSALAVSSLTYVSGVDPLWDAGIAAAGALGSVLAGARSGHLPATLTYRAGLWAGAGAWSWWAAADGPPWSWPCLAALAGGAAFGRLTWNAIGRHESAEKLRRRKAAWDAQEAARQERHDAWGEQWKQRLARITKLEGCRIVAIQPWAANTGYTVEVELPGGATWNQLKRFEEALGSDLRLPEGCGVEVAGGRRKGTAIIRVATVNVIEQTIPFPADLSPTSIDDEFAIGLHKDGTYAKGSLAFQCGLGIGDTGSGKTNTLNVINAQLVRTVDALVWHIDTTGAGLSLPWLTSWAIDGTHQRPVIDWTAPTLDEARALLTMAIQIIEARKRRYQQVMRQANDTKLPVSPEIPAIIIVVDETADLPRDIKGMIETVMNTGRAVRVRVKVSSLRATTDSVPVAVRKRAKWRWGMYVTDPEELAYLFSGYQKVDPSDAPWPGCGFNAYNSTKPRPCKAFQLTPQRMDRIAAAVSARRPVLDKISCEVPHGRYYPSRWARVLPRLYEGEQLHAVTRPYTAVPVVPVPTAAPQSGPAPASGAVPGGPGAGIRPGSPEWNRLFPRRGDATTPAAPEEKPAAPADPPDGRLRLVVNNTDRPQNPPEAPPEPPAPAHSDPAPAQKPEPPRPPEQAKPTSAEPQPTAQDAAMRLVLDAGPDGTGPSRMEADLKAMGYSTHRTTISGWLRLWAAAAEVFQMGSGTQTYYVHRSYVSGRPPSA</sequence>
<feature type="compositionally biased region" description="Low complexity" evidence="1">
    <location>
        <begin position="545"/>
        <end position="556"/>
    </location>
</feature>